<sequence>MFDCPGTVLLKDPSCGQRRCEHDNEARAPSLPSSACLLASYGPPKARTLETKREKFIAIIWSIFNLGSAVGVSVAAGRNRKSTANAVDDGTSFEFLFLNPYTHPCLAFLANSNKMIRSDGTKMTTP</sequence>
<reference evidence="2" key="1">
    <citation type="submission" date="2023-06" db="EMBL/GenBank/DDBJ databases">
        <authorList>
            <consortium name="Lawrence Berkeley National Laboratory"/>
            <person name="Ahrendt S."/>
            <person name="Sahu N."/>
            <person name="Indic B."/>
            <person name="Wong-Bajracharya J."/>
            <person name="Merenyi Z."/>
            <person name="Ke H.-M."/>
            <person name="Monk M."/>
            <person name="Kocsube S."/>
            <person name="Drula E."/>
            <person name="Lipzen A."/>
            <person name="Balint B."/>
            <person name="Henrissat B."/>
            <person name="Andreopoulos B."/>
            <person name="Martin F.M."/>
            <person name="Harder C.B."/>
            <person name="Rigling D."/>
            <person name="Ford K.L."/>
            <person name="Foster G.D."/>
            <person name="Pangilinan J."/>
            <person name="Papanicolaou A."/>
            <person name="Barry K."/>
            <person name="LaButti K."/>
            <person name="Viragh M."/>
            <person name="Koriabine M."/>
            <person name="Yan M."/>
            <person name="Riley R."/>
            <person name="Champramary S."/>
            <person name="Plett K.L."/>
            <person name="Tsai I.J."/>
            <person name="Slot J."/>
            <person name="Sipos G."/>
            <person name="Plett J."/>
            <person name="Nagy L.G."/>
            <person name="Grigoriev I.V."/>
        </authorList>
    </citation>
    <scope>NUCLEOTIDE SEQUENCE</scope>
    <source>
        <strain evidence="2">FPL87.14</strain>
    </source>
</reference>
<proteinExistence type="predicted"/>
<evidence type="ECO:0000313" key="2">
    <source>
        <dbReference type="EMBL" id="KAK0456903.1"/>
    </source>
</evidence>
<keyword evidence="1" id="KW-0472">Membrane</keyword>
<dbReference type="AlphaFoldDB" id="A0AA39N497"/>
<keyword evidence="1" id="KW-1133">Transmembrane helix</keyword>
<organism evidence="2 3">
    <name type="scientific">Armillaria borealis</name>
    <dbReference type="NCBI Taxonomy" id="47425"/>
    <lineage>
        <taxon>Eukaryota</taxon>
        <taxon>Fungi</taxon>
        <taxon>Dikarya</taxon>
        <taxon>Basidiomycota</taxon>
        <taxon>Agaricomycotina</taxon>
        <taxon>Agaricomycetes</taxon>
        <taxon>Agaricomycetidae</taxon>
        <taxon>Agaricales</taxon>
        <taxon>Marasmiineae</taxon>
        <taxon>Physalacriaceae</taxon>
        <taxon>Armillaria</taxon>
    </lineage>
</organism>
<evidence type="ECO:0000313" key="3">
    <source>
        <dbReference type="Proteomes" id="UP001175226"/>
    </source>
</evidence>
<comment type="caution">
    <text evidence="2">The sequence shown here is derived from an EMBL/GenBank/DDBJ whole genome shotgun (WGS) entry which is preliminary data.</text>
</comment>
<feature type="transmembrane region" description="Helical" evidence="1">
    <location>
        <begin position="56"/>
        <end position="76"/>
    </location>
</feature>
<dbReference type="EMBL" id="JAUEPT010000001">
    <property type="protein sequence ID" value="KAK0456903.1"/>
    <property type="molecule type" value="Genomic_DNA"/>
</dbReference>
<dbReference type="Proteomes" id="UP001175226">
    <property type="component" value="Unassembled WGS sequence"/>
</dbReference>
<name>A0AA39N497_9AGAR</name>
<gene>
    <name evidence="2" type="ORF">EV421DRAFT_100832</name>
</gene>
<keyword evidence="1" id="KW-0812">Transmembrane</keyword>
<protein>
    <submittedName>
        <fullName evidence="2">Uncharacterized protein</fullName>
    </submittedName>
</protein>
<accession>A0AA39N497</accession>
<evidence type="ECO:0000256" key="1">
    <source>
        <dbReference type="SAM" id="Phobius"/>
    </source>
</evidence>
<keyword evidence="3" id="KW-1185">Reference proteome</keyword>